<dbReference type="Proteomes" id="UP000192277">
    <property type="component" value="Unassembled WGS sequence"/>
</dbReference>
<dbReference type="SUPFAM" id="SSF82171">
    <property type="entry name" value="DPP6 N-terminal domain-like"/>
    <property type="match status" value="1"/>
</dbReference>
<dbReference type="Gene3D" id="3.40.50.1820">
    <property type="entry name" value="alpha/beta hydrolase"/>
    <property type="match status" value="1"/>
</dbReference>
<reference evidence="1 2" key="1">
    <citation type="submission" date="2016-04" db="EMBL/GenBank/DDBJ databases">
        <authorList>
            <person name="Chen L."/>
            <person name="Zhuang W."/>
            <person name="Wang G."/>
        </authorList>
    </citation>
    <scope>NUCLEOTIDE SEQUENCE [LARGE SCALE GENOMIC DNA]</scope>
    <source>
        <strain evidence="2">GR20</strain>
    </source>
</reference>
<dbReference type="RefSeq" id="WP_014220922.1">
    <property type="nucleotide sequence ID" value="NZ_LWBO01000044.1"/>
</dbReference>
<sequence length="1035" mass="119183">MRIIKYILSLNFLLESTIGISQKSLGLTTSSANPLSVNYTILEQFLWGYSKSNSGLGQKGKIDFDAIDNWRGLGDYLSVSDDGEFFAYTIQKPSNKSRYSGIFLNDFDSLVVQSIHSSFRLAFADAKPGFFSSSCKEYIFQQKDNLCFLQIDSPHIRRVKNIISYKVIQSSKNEWLASRINHCNDKIDRRELLLLQPVTKVEKHFLHVENYSFAQNGDFLLLQTMEKINKEIVKTLQYINLHGKIKSNIIWSTRNEKVSLGSYDIDGPRNQVVFSIIDSSNVGLNNTTVCYYKEGMKKASLKISKGILGNKEQIAIMPTVSFTDNGRYIKFAFQLERETRRVNQSIAQVEVWSSHDPYLQSVQSNRIKWPVKFDAVLNNVNDKVIYLKSNDKEVFLLQGDFAVEKKISEEELGDRFWEKSNLDSTWLVSLKNGSEYLLPTRARKDNFWFSPDNNYLVYFDADKGGHYFSYNLHTWLLSDISANVQVGQFGFVNHYIRPIGKPEFPAGPAAWLDNNEMLVYDNFDIWRLDLTGKDAAINITGAFGQNNNIILNLFKTSRFYFANLPVIKSNESLLLRAFNTKNKQFGYYMKVDLNAGSPRLLYMGDYFSDKIPICHDVNLSNNGMAPVKARNSDTWIVQRQSTTDAPNYYETSDFRDFKRLTNLQPQKNFRWISEELLTFFHLDGNKGQGILYKPEGFDTTKRYPVLIVFYGAFSNNLHQFLVPAYNFEATTPGRSPAWFLNNGYLVFTPDIYTSPLKYGPEAYNVIEGAVKRLKQLSYVDTNKLGCASHSWSAKLGAYLFTHSASFSATAISEGFIYANPINTALSISDEKSRLQDVEMGQKYGSLWENKEVWLDHTTVLNVDKAQSPLLLFCNKESSDDYQNQTLQLFSALRRLDKSVWWLKYDKGEHTLSDIKELRDYTIRYTQFFDHYLKEGPAPRWMTQGISFELKGCESRYELDPQGTCGLPLGDNCPICKAWNTQYKRSPEMFRKGIKDWVLDEDILVDLEHKILERRNQFNKEEVKQTAEMLKKLNSK</sequence>
<evidence type="ECO:0000313" key="2">
    <source>
        <dbReference type="Proteomes" id="UP000192277"/>
    </source>
</evidence>
<proteinExistence type="predicted"/>
<protein>
    <recommendedName>
        <fullName evidence="3">Peptidase S9 prolyl oligopeptidase catalytic domain-containing protein</fullName>
    </recommendedName>
</protein>
<dbReference type="EMBL" id="LWBO01000044">
    <property type="protein sequence ID" value="OQP42620.1"/>
    <property type="molecule type" value="Genomic_DNA"/>
</dbReference>
<accession>A0ABX3NQA3</accession>
<dbReference type="SUPFAM" id="SSF53474">
    <property type="entry name" value="alpha/beta-Hydrolases"/>
    <property type="match status" value="1"/>
</dbReference>
<keyword evidence="2" id="KW-1185">Reference proteome</keyword>
<evidence type="ECO:0008006" key="3">
    <source>
        <dbReference type="Google" id="ProtNLM"/>
    </source>
</evidence>
<name>A0ABX3NQA3_9BACT</name>
<organism evidence="1 2">
    <name type="scientific">Niastella koreensis</name>
    <dbReference type="NCBI Taxonomy" id="354356"/>
    <lineage>
        <taxon>Bacteria</taxon>
        <taxon>Pseudomonadati</taxon>
        <taxon>Bacteroidota</taxon>
        <taxon>Chitinophagia</taxon>
        <taxon>Chitinophagales</taxon>
        <taxon>Chitinophagaceae</taxon>
        <taxon>Niastella</taxon>
    </lineage>
</organism>
<dbReference type="InterPro" id="IPR029058">
    <property type="entry name" value="AB_hydrolase_fold"/>
</dbReference>
<evidence type="ECO:0000313" key="1">
    <source>
        <dbReference type="EMBL" id="OQP42620.1"/>
    </source>
</evidence>
<comment type="caution">
    <text evidence="1">The sequence shown here is derived from an EMBL/GenBank/DDBJ whole genome shotgun (WGS) entry which is preliminary data.</text>
</comment>
<gene>
    <name evidence="1" type="ORF">A4D02_13730</name>
</gene>